<proteinExistence type="predicted"/>
<organism evidence="5 6">
    <name type="scientific">Dioscorea cayennensis subsp. rotundata</name>
    <name type="common">White Guinea yam</name>
    <name type="synonym">Dioscorea rotundata</name>
    <dbReference type="NCBI Taxonomy" id="55577"/>
    <lineage>
        <taxon>Eukaryota</taxon>
        <taxon>Viridiplantae</taxon>
        <taxon>Streptophyta</taxon>
        <taxon>Embryophyta</taxon>
        <taxon>Tracheophyta</taxon>
        <taxon>Spermatophyta</taxon>
        <taxon>Magnoliopsida</taxon>
        <taxon>Liliopsida</taxon>
        <taxon>Dioscoreales</taxon>
        <taxon>Dioscoreaceae</taxon>
        <taxon>Dioscorea</taxon>
    </lineage>
</organism>
<dbReference type="RefSeq" id="XP_039131849.1">
    <property type="nucleotide sequence ID" value="XM_039275915.1"/>
</dbReference>
<evidence type="ECO:0000256" key="2">
    <source>
        <dbReference type="SAM" id="Coils"/>
    </source>
</evidence>
<feature type="region of interest" description="Disordered" evidence="3">
    <location>
        <begin position="408"/>
        <end position="464"/>
    </location>
</feature>
<dbReference type="InterPro" id="IPR012337">
    <property type="entry name" value="RNaseH-like_sf"/>
</dbReference>
<dbReference type="Proteomes" id="UP001515500">
    <property type="component" value="Chromosome 9"/>
</dbReference>
<dbReference type="GO" id="GO:0008233">
    <property type="term" value="F:peptidase activity"/>
    <property type="evidence" value="ECO:0007669"/>
    <property type="project" value="UniProtKB-KW"/>
</dbReference>
<dbReference type="Pfam" id="PF22936">
    <property type="entry name" value="Pol_BBD"/>
    <property type="match status" value="1"/>
</dbReference>
<feature type="compositionally biased region" description="Polar residues" evidence="3">
    <location>
        <begin position="408"/>
        <end position="417"/>
    </location>
</feature>
<keyword evidence="2" id="KW-0175">Coiled coil</keyword>
<evidence type="ECO:0000313" key="5">
    <source>
        <dbReference type="Proteomes" id="UP001515500"/>
    </source>
</evidence>
<dbReference type="GeneID" id="120268581"/>
<dbReference type="SUPFAM" id="SSF53098">
    <property type="entry name" value="Ribonuclease H-like"/>
    <property type="match status" value="1"/>
</dbReference>
<dbReference type="InterPro" id="IPR001584">
    <property type="entry name" value="Integrase_cat-core"/>
</dbReference>
<dbReference type="PANTHER" id="PTHR42648:SF21">
    <property type="entry name" value="CYSTEINE-RICH RLK (RECEPTOR-LIKE PROTEIN KINASE) 8"/>
    <property type="match status" value="1"/>
</dbReference>
<feature type="coiled-coil region" evidence="2">
    <location>
        <begin position="106"/>
        <end position="133"/>
    </location>
</feature>
<dbReference type="InterPro" id="IPR054722">
    <property type="entry name" value="PolX-like_BBD"/>
</dbReference>
<name>A0AB40BZJ5_DIOCR</name>
<dbReference type="PANTHER" id="PTHR42648">
    <property type="entry name" value="TRANSPOSASE, PUTATIVE-RELATED"/>
    <property type="match status" value="1"/>
</dbReference>
<feature type="domain" description="Integrase catalytic" evidence="4">
    <location>
        <begin position="235"/>
        <end position="425"/>
    </location>
</feature>
<keyword evidence="5" id="KW-1185">Reference proteome</keyword>
<dbReference type="InterPro" id="IPR036397">
    <property type="entry name" value="RNaseH_sf"/>
</dbReference>
<sequence>MRLDELMGSLQAYEMNLNSGRREEDISLKAEATSPKEKIQKEDKADDAINNHTSLPTVLKNVKSFRNFSVFASPVTTSIATSGESVCEEITETDLLHGYELMINKLDKIFVQNKKLAKELKECQEKLNNAEKPINNLNKGKAKIEEVCFQTGGKGFLMNYKECSIGHVTFGDGQKGQVVGKGTLMVPGYQRLKNILHVEGLRANLLSISQLCDQNLVVKFTHDRCMVYDEAEAWTSELPEPYEDYRNESCLGSAQAHEKGRWCMRTLSTGKAKSCFSHSGARHWYTWVDFLKEKSDTFGAFKKLCMQLQNEKECQIGKIVRIRSDHGREFENAQFVEFSREHGIRHEFSAPKTPQENGVVERKNRTLQKMARVIFNSKKLSTRDQLGKFDKKSDEGLFMGYSTTSRAYRTQGASSEPNKPITKNHESADEELQAEQEVATQVTTPTTTTETAPDSGQDSDRQQVITDVATEVTTGKIISESD</sequence>
<accession>A0AB40BZJ5</accession>
<gene>
    <name evidence="6" type="primary">LOC120268581</name>
</gene>
<dbReference type="GO" id="GO:0006508">
    <property type="term" value="P:proteolysis"/>
    <property type="evidence" value="ECO:0007669"/>
    <property type="project" value="UniProtKB-KW"/>
</dbReference>
<reference evidence="6" key="1">
    <citation type="submission" date="2025-08" db="UniProtKB">
        <authorList>
            <consortium name="RefSeq"/>
        </authorList>
    </citation>
    <scope>IDENTIFICATION</scope>
</reference>
<keyword evidence="1" id="KW-0378">Hydrolase</keyword>
<dbReference type="InterPro" id="IPR039537">
    <property type="entry name" value="Retrotran_Ty1/copia-like"/>
</dbReference>
<feature type="compositionally biased region" description="Low complexity" evidence="3">
    <location>
        <begin position="436"/>
        <end position="453"/>
    </location>
</feature>
<dbReference type="GO" id="GO:0015074">
    <property type="term" value="P:DNA integration"/>
    <property type="evidence" value="ECO:0007669"/>
    <property type="project" value="InterPro"/>
</dbReference>
<dbReference type="GO" id="GO:0003676">
    <property type="term" value="F:nucleic acid binding"/>
    <property type="evidence" value="ECO:0007669"/>
    <property type="project" value="InterPro"/>
</dbReference>
<keyword evidence="1" id="KW-0645">Protease</keyword>
<protein>
    <submittedName>
        <fullName evidence="6">Uncharacterized protein LOC120268581</fullName>
    </submittedName>
</protein>
<evidence type="ECO:0000313" key="6">
    <source>
        <dbReference type="RefSeq" id="XP_039131849.1"/>
    </source>
</evidence>
<dbReference type="AlphaFoldDB" id="A0AB40BZJ5"/>
<dbReference type="Gene3D" id="3.30.420.10">
    <property type="entry name" value="Ribonuclease H-like superfamily/Ribonuclease H"/>
    <property type="match status" value="1"/>
</dbReference>
<evidence type="ECO:0000256" key="1">
    <source>
        <dbReference type="ARBA" id="ARBA00022670"/>
    </source>
</evidence>
<dbReference type="PROSITE" id="PS50994">
    <property type="entry name" value="INTEGRASE"/>
    <property type="match status" value="1"/>
</dbReference>
<evidence type="ECO:0000259" key="4">
    <source>
        <dbReference type="PROSITE" id="PS50994"/>
    </source>
</evidence>
<evidence type="ECO:0000256" key="3">
    <source>
        <dbReference type="SAM" id="MobiDB-lite"/>
    </source>
</evidence>